<gene>
    <name evidence="1" type="primary">Nfu_g_1_013170</name>
</gene>
<reference evidence="1" key="1">
    <citation type="submission" date="2016-05" db="EMBL/GenBank/DDBJ databases">
        <authorList>
            <person name="Lavstsen T."/>
            <person name="Jespersen J.S."/>
        </authorList>
    </citation>
    <scope>NUCLEOTIDE SEQUENCE</scope>
    <source>
        <tissue evidence="1">Brain</tissue>
    </source>
</reference>
<sequence length="92" mass="10307">SKKLNFSIKKVQGQSMLPVHEKLVLRNVSPPLLCVMLSLSPDLSVGVTPPEETAQTQLRHRNWRKKDEAGVSRVFLCDSLTFSFTSSNPQAR</sequence>
<feature type="non-terminal residue" evidence="1">
    <location>
        <position position="1"/>
    </location>
</feature>
<protein>
    <submittedName>
        <fullName evidence="1">Uncharacterized protein</fullName>
    </submittedName>
</protein>
<accession>A0A1A7X6Q3</accession>
<proteinExistence type="predicted"/>
<reference evidence="1" key="2">
    <citation type="submission" date="2016-06" db="EMBL/GenBank/DDBJ databases">
        <title>The genome of a short-lived fish provides insights into sex chromosome evolution and the genetic control of aging.</title>
        <authorList>
            <person name="Reichwald K."/>
            <person name="Felder M."/>
            <person name="Petzold A."/>
            <person name="Koch P."/>
            <person name="Groth M."/>
            <person name="Platzer M."/>
        </authorList>
    </citation>
    <scope>NUCLEOTIDE SEQUENCE</scope>
    <source>
        <tissue evidence="1">Brain</tissue>
    </source>
</reference>
<dbReference type="EMBL" id="HADW01012336">
    <property type="protein sequence ID" value="SBP13736.1"/>
    <property type="molecule type" value="Transcribed_RNA"/>
</dbReference>
<organism evidence="1">
    <name type="scientific">Iconisemion striatum</name>
    <dbReference type="NCBI Taxonomy" id="60296"/>
    <lineage>
        <taxon>Eukaryota</taxon>
        <taxon>Metazoa</taxon>
        <taxon>Chordata</taxon>
        <taxon>Craniata</taxon>
        <taxon>Vertebrata</taxon>
        <taxon>Euteleostomi</taxon>
        <taxon>Actinopterygii</taxon>
        <taxon>Neopterygii</taxon>
        <taxon>Teleostei</taxon>
        <taxon>Neoteleostei</taxon>
        <taxon>Acanthomorphata</taxon>
        <taxon>Ovalentaria</taxon>
        <taxon>Atherinomorphae</taxon>
        <taxon>Cyprinodontiformes</taxon>
        <taxon>Nothobranchiidae</taxon>
        <taxon>Iconisemion</taxon>
    </lineage>
</organism>
<dbReference type="AlphaFoldDB" id="A0A1A7X6Q3"/>
<name>A0A1A7X6Q3_9TELE</name>
<feature type="non-terminal residue" evidence="1">
    <location>
        <position position="92"/>
    </location>
</feature>
<evidence type="ECO:0000313" key="1">
    <source>
        <dbReference type="EMBL" id="SBP13736.1"/>
    </source>
</evidence>